<keyword evidence="2" id="KW-1185">Reference proteome</keyword>
<dbReference type="Proteomes" id="UP000035366">
    <property type="component" value="Plasmid unnamed_1"/>
</dbReference>
<geneLocation type="plasmid" evidence="1 2">
    <name>unnamed_1</name>
</geneLocation>
<dbReference type="SUPFAM" id="SSF55961">
    <property type="entry name" value="Bet v1-like"/>
    <property type="match status" value="2"/>
</dbReference>
<dbReference type="InterPro" id="IPR023393">
    <property type="entry name" value="START-like_dom_sf"/>
</dbReference>
<dbReference type="Pfam" id="PF10604">
    <property type="entry name" value="Polyketide_cyc2"/>
    <property type="match status" value="2"/>
</dbReference>
<dbReference type="EMBL" id="CP011498">
    <property type="protein sequence ID" value="AKJ15789.1"/>
    <property type="molecule type" value="Genomic_DNA"/>
</dbReference>
<organism evidence="1 2">
    <name type="scientific">Streptomyces incarnatus</name>
    <dbReference type="NCBI Taxonomy" id="665007"/>
    <lineage>
        <taxon>Bacteria</taxon>
        <taxon>Bacillati</taxon>
        <taxon>Actinomycetota</taxon>
        <taxon>Actinomycetes</taxon>
        <taxon>Kitasatosporales</taxon>
        <taxon>Streptomycetaceae</taxon>
        <taxon>Streptomyces</taxon>
    </lineage>
</organism>
<gene>
    <name evidence="1" type="ORF">ABB07_38905</name>
</gene>
<dbReference type="RefSeq" id="WP_208903885.1">
    <property type="nucleotide sequence ID" value="NZ_CP011498.1"/>
</dbReference>
<protein>
    <recommendedName>
        <fullName evidence="3">Aromatase</fullName>
    </recommendedName>
</protein>
<sequence length="314" mass="35133">MSSQRVHSAQHTVPVAAPAGVVYGLLADAPRWPVLLPPFVHVERIDFDGTEENLRLWHLRHGQVCSALARRVLRPRERRIEFELQDALLPGAPTSGVWSVAPDGADRCLLTLRHERPADPWETPEALETDVTTELVALRGAAERWDRLDELLLSFEDSVYVSGSPELVYDILYRIEDWVDLVPHVERAEVTEDQPGVQMTVLHTCAPDTGRTLVSEAVRLCFPAAGRIVHKETVTPDPVAAHYGEWYLEPDATGVRVVSGHHVMLRESAVEAVLGEGALLVDARRYVREWLGRSSTEALSLARWHAESAVRRLR</sequence>
<proteinExistence type="predicted"/>
<dbReference type="Gene3D" id="3.30.530.20">
    <property type="match status" value="2"/>
</dbReference>
<evidence type="ECO:0000313" key="2">
    <source>
        <dbReference type="Proteomes" id="UP000035366"/>
    </source>
</evidence>
<name>A0ABM5TXE1_9ACTN</name>
<evidence type="ECO:0008006" key="3">
    <source>
        <dbReference type="Google" id="ProtNLM"/>
    </source>
</evidence>
<accession>A0ABM5TXE1</accession>
<reference evidence="1 2" key="1">
    <citation type="journal article" date="2015" name="ISME J.">
        <title>Draft Genome Sequence of Streptomyces incarnatus NRRL8089, which Produces the Nucleoside Antibiotic Sinefungin.</title>
        <authorList>
            <person name="Oshima K."/>
            <person name="Hattori M."/>
            <person name="Shimizu H."/>
            <person name="Fukuda K."/>
            <person name="Nemoto M."/>
            <person name="Inagaki K."/>
            <person name="Tamura T."/>
        </authorList>
    </citation>
    <scope>NUCLEOTIDE SEQUENCE [LARGE SCALE GENOMIC DNA]</scope>
    <source>
        <strain evidence="1 2">NRRL 8089</strain>
    </source>
</reference>
<evidence type="ECO:0000313" key="1">
    <source>
        <dbReference type="EMBL" id="AKJ15789.1"/>
    </source>
</evidence>
<dbReference type="InterPro" id="IPR019587">
    <property type="entry name" value="Polyketide_cyclase/dehydratase"/>
</dbReference>
<keyword evidence="1" id="KW-0614">Plasmid</keyword>